<dbReference type="Proteomes" id="UP000790787">
    <property type="component" value="Chromosome 12"/>
</dbReference>
<evidence type="ECO:0000313" key="2">
    <source>
        <dbReference type="RefSeq" id="XP_075083568.1"/>
    </source>
</evidence>
<reference evidence="1" key="1">
    <citation type="journal article" date="2014" name="Nat. Commun.">
        <title>The tobacco genome sequence and its comparison with those of tomato and potato.</title>
        <authorList>
            <person name="Sierro N."/>
            <person name="Battey J.N."/>
            <person name="Ouadi S."/>
            <person name="Bakaher N."/>
            <person name="Bovet L."/>
            <person name="Willig A."/>
            <person name="Goepfert S."/>
            <person name="Peitsch M.C."/>
            <person name="Ivanov N.V."/>
        </authorList>
    </citation>
    <scope>NUCLEOTIDE SEQUENCE [LARGE SCALE GENOMIC DNA]</scope>
</reference>
<accession>A0AC58SF19</accession>
<protein>
    <submittedName>
        <fullName evidence="2">Uncharacterized protein LOC142167303</fullName>
    </submittedName>
</protein>
<proteinExistence type="predicted"/>
<gene>
    <name evidence="2" type="primary">LOC142167303</name>
</gene>
<reference evidence="2" key="2">
    <citation type="submission" date="2025-08" db="UniProtKB">
        <authorList>
            <consortium name="RefSeq"/>
        </authorList>
    </citation>
    <scope>IDENTIFICATION</scope>
    <source>
        <tissue evidence="2">Leaf</tissue>
    </source>
</reference>
<dbReference type="RefSeq" id="XP_075083568.1">
    <property type="nucleotide sequence ID" value="XM_075227467.1"/>
</dbReference>
<sequence>MKVLTQVITDVRHSLQTFRTKQKSAEPTTTSNADEKAKYEKWMKDNKLSIMIIKRSIFYYIKGTVKDNGNAKDFLSAIRQKFLESDKTEIGSLIDFLSTIKYNPVGSVRDHIIKLFNIYTKLNNLGVTITGDFLIYQSLRSLPKYFNQFKTTYNEQKDKWSVDELIIVCVIEEGRI</sequence>
<organism evidence="1 2">
    <name type="scientific">Nicotiana tabacum</name>
    <name type="common">Common tobacco</name>
    <dbReference type="NCBI Taxonomy" id="4097"/>
    <lineage>
        <taxon>Eukaryota</taxon>
        <taxon>Viridiplantae</taxon>
        <taxon>Streptophyta</taxon>
        <taxon>Embryophyta</taxon>
        <taxon>Tracheophyta</taxon>
        <taxon>Spermatophyta</taxon>
        <taxon>Magnoliopsida</taxon>
        <taxon>eudicotyledons</taxon>
        <taxon>Gunneridae</taxon>
        <taxon>Pentapetalae</taxon>
        <taxon>asterids</taxon>
        <taxon>lamiids</taxon>
        <taxon>Solanales</taxon>
        <taxon>Solanaceae</taxon>
        <taxon>Nicotianoideae</taxon>
        <taxon>Nicotianeae</taxon>
        <taxon>Nicotiana</taxon>
    </lineage>
</organism>
<keyword evidence="1" id="KW-1185">Reference proteome</keyword>
<evidence type="ECO:0000313" key="1">
    <source>
        <dbReference type="Proteomes" id="UP000790787"/>
    </source>
</evidence>
<name>A0AC58SF19_TOBAC</name>